<reference evidence="2" key="1">
    <citation type="journal article" date="2019" name="Int. J. Syst. Evol. Microbiol.">
        <title>The Global Catalogue of Microorganisms (GCM) 10K type strain sequencing project: providing services to taxonomists for standard genome sequencing and annotation.</title>
        <authorList>
            <consortium name="The Broad Institute Genomics Platform"/>
            <consortium name="The Broad Institute Genome Sequencing Center for Infectious Disease"/>
            <person name="Wu L."/>
            <person name="Ma J."/>
        </authorList>
    </citation>
    <scope>NUCLEOTIDE SEQUENCE [LARGE SCALE GENOMIC DNA]</scope>
    <source>
        <strain evidence="2">JCM 17705</strain>
    </source>
</reference>
<evidence type="ECO:0000313" key="2">
    <source>
        <dbReference type="Proteomes" id="UP001500582"/>
    </source>
</evidence>
<gene>
    <name evidence="1" type="ORF">GCM10023149_33520</name>
</gene>
<evidence type="ECO:0000313" key="1">
    <source>
        <dbReference type="EMBL" id="GAA4329092.1"/>
    </source>
</evidence>
<keyword evidence="2" id="KW-1185">Reference proteome</keyword>
<organism evidence="1 2">
    <name type="scientific">Mucilaginibacter gynuensis</name>
    <dbReference type="NCBI Taxonomy" id="1302236"/>
    <lineage>
        <taxon>Bacteria</taxon>
        <taxon>Pseudomonadati</taxon>
        <taxon>Bacteroidota</taxon>
        <taxon>Sphingobacteriia</taxon>
        <taxon>Sphingobacteriales</taxon>
        <taxon>Sphingobacteriaceae</taxon>
        <taxon>Mucilaginibacter</taxon>
    </lineage>
</organism>
<dbReference type="Proteomes" id="UP001500582">
    <property type="component" value="Unassembled WGS sequence"/>
</dbReference>
<proteinExistence type="predicted"/>
<name>A0ABP8GSB5_9SPHI</name>
<accession>A0ABP8GSB5</accession>
<sequence length="108" mass="12243">MLRHDRLKTSEGYVKSFNNKIVGQISELEASHSIIKIDLTNGDRYIFAQTTESYLKKDFIKNSYVGDSIFKKAFSNKIIIKHKDSIHLYTILKNDGPSKSLSGMSGNN</sequence>
<dbReference type="EMBL" id="BAABFT010000009">
    <property type="protein sequence ID" value="GAA4329092.1"/>
    <property type="molecule type" value="Genomic_DNA"/>
</dbReference>
<protein>
    <submittedName>
        <fullName evidence="1">Uncharacterized protein</fullName>
    </submittedName>
</protein>
<comment type="caution">
    <text evidence="1">The sequence shown here is derived from an EMBL/GenBank/DDBJ whole genome shotgun (WGS) entry which is preliminary data.</text>
</comment>